<feature type="domain" description="Disease resistance protein winged helix" evidence="9">
    <location>
        <begin position="419"/>
        <end position="490"/>
    </location>
</feature>
<dbReference type="InterPro" id="IPR032675">
    <property type="entry name" value="LRR_dom_sf"/>
</dbReference>
<name>A0AAV9A6H9_ACOGR</name>
<dbReference type="Pfam" id="PF23598">
    <property type="entry name" value="LRR_14"/>
    <property type="match status" value="1"/>
</dbReference>
<keyword evidence="6" id="KW-0175">Coiled coil</keyword>
<dbReference type="Gene3D" id="3.80.10.10">
    <property type="entry name" value="Ribonuclease Inhibitor"/>
    <property type="match status" value="2"/>
</dbReference>
<evidence type="ECO:0000259" key="9">
    <source>
        <dbReference type="Pfam" id="PF23559"/>
    </source>
</evidence>
<dbReference type="AlphaFoldDB" id="A0AAV9A6H9"/>
<dbReference type="GO" id="GO:0009626">
    <property type="term" value="P:plant-type hypersensitive response"/>
    <property type="evidence" value="ECO:0007669"/>
    <property type="project" value="UniProtKB-ARBA"/>
</dbReference>
<proteinExistence type="inferred from homology"/>
<dbReference type="Gene3D" id="1.10.8.430">
    <property type="entry name" value="Helical domain of apoptotic protease-activating factors"/>
    <property type="match status" value="1"/>
</dbReference>
<evidence type="ECO:0000313" key="11">
    <source>
        <dbReference type="EMBL" id="KAK1259685.1"/>
    </source>
</evidence>
<dbReference type="FunFam" id="3.40.50.300:FF:001091">
    <property type="entry name" value="Probable disease resistance protein At1g61300"/>
    <property type="match status" value="1"/>
</dbReference>
<dbReference type="Proteomes" id="UP001179952">
    <property type="component" value="Unassembled WGS sequence"/>
</dbReference>
<evidence type="ECO:0000256" key="6">
    <source>
        <dbReference type="SAM" id="Coils"/>
    </source>
</evidence>
<evidence type="ECO:0000256" key="5">
    <source>
        <dbReference type="ARBA" id="ARBA00022821"/>
    </source>
</evidence>
<dbReference type="EMBL" id="JAUJYN010000012">
    <property type="protein sequence ID" value="KAK1259685.1"/>
    <property type="molecule type" value="Genomic_DNA"/>
</dbReference>
<feature type="domain" description="NB-ARC" evidence="7">
    <location>
        <begin position="164"/>
        <end position="332"/>
    </location>
</feature>
<dbReference type="SUPFAM" id="SSF52058">
    <property type="entry name" value="L domain-like"/>
    <property type="match status" value="1"/>
</dbReference>
<dbReference type="InterPro" id="IPR038005">
    <property type="entry name" value="RX-like_CC"/>
</dbReference>
<reference evidence="11" key="2">
    <citation type="submission" date="2023-06" db="EMBL/GenBank/DDBJ databases">
        <authorList>
            <person name="Ma L."/>
            <person name="Liu K.-W."/>
            <person name="Li Z."/>
            <person name="Hsiao Y.-Y."/>
            <person name="Qi Y."/>
            <person name="Fu T."/>
            <person name="Tang G."/>
            <person name="Zhang D."/>
            <person name="Sun W.-H."/>
            <person name="Liu D.-K."/>
            <person name="Li Y."/>
            <person name="Chen G.-Z."/>
            <person name="Liu X.-D."/>
            <person name="Liao X.-Y."/>
            <person name="Jiang Y.-T."/>
            <person name="Yu X."/>
            <person name="Hao Y."/>
            <person name="Huang J."/>
            <person name="Zhao X.-W."/>
            <person name="Ke S."/>
            <person name="Chen Y.-Y."/>
            <person name="Wu W.-L."/>
            <person name="Hsu J.-L."/>
            <person name="Lin Y.-F."/>
            <person name="Huang M.-D."/>
            <person name="Li C.-Y."/>
            <person name="Huang L."/>
            <person name="Wang Z.-W."/>
            <person name="Zhao X."/>
            <person name="Zhong W.-Y."/>
            <person name="Peng D.-H."/>
            <person name="Ahmad S."/>
            <person name="Lan S."/>
            <person name="Zhang J.-S."/>
            <person name="Tsai W.-C."/>
            <person name="Van De Peer Y."/>
            <person name="Liu Z.-J."/>
        </authorList>
    </citation>
    <scope>NUCLEOTIDE SEQUENCE</scope>
    <source>
        <strain evidence="11">SCP</strain>
        <tissue evidence="11">Leaves</tissue>
    </source>
</reference>
<dbReference type="SUPFAM" id="SSF52540">
    <property type="entry name" value="P-loop containing nucleoside triphosphate hydrolases"/>
    <property type="match status" value="1"/>
</dbReference>
<dbReference type="Pfam" id="PF00931">
    <property type="entry name" value="NB-ARC"/>
    <property type="match status" value="1"/>
</dbReference>
<gene>
    <name evidence="11" type="ORF">QJS04_geneDACA010296</name>
</gene>
<comment type="caution">
    <text evidence="11">The sequence shown here is derived from an EMBL/GenBank/DDBJ whole genome shotgun (WGS) entry which is preliminary data.</text>
</comment>
<dbReference type="InterPro" id="IPR058922">
    <property type="entry name" value="WHD_DRP"/>
</dbReference>
<keyword evidence="4" id="KW-0547">Nucleotide-binding</keyword>
<evidence type="ECO:0000256" key="4">
    <source>
        <dbReference type="ARBA" id="ARBA00022741"/>
    </source>
</evidence>
<sequence>MVDAVVGVFLDKLINALASERRKVIEFRDEFENMKSQLYLLQSFLKDAEKSKRKDHIVRALVDGLRELIHDAEDILADCQLQASKQKQTSDKWLVYVSPLELAFRMKTGNRLRDINRKIASIKDDMRTYLTSTLVTSTNSEEANGNVERWSSSFFDMTQIVGLEDDANKIKRWLFQARDGLTAIGIVGMGGLGKTTAAQKIFNDRQVEDHFEKRVWVSVSQKFKEEDIMRIILKNLGDASIGTDRGELLRKIHQYLSGKSYLIVFDDVWSVDNGWWSRLSDGLPKGNGSSVIITTRNRQVATKMGVVDQRIHQPKVLTMEEGWSLFCKIAFAGSGGRHIDTRLETIGREIVEKCDGLPLAIKAVGGIMVCKSSISEWRRIADNFNEELSKNTDLVMVSLQLSYDELPSYLKPCFLCFSIFPEDCVMLKDQLIRWWIGEGFVPSKNGKLAVDTGEDCFLGLMNRCLVEVVDMSYNGRVYTCKIHDMVRDLVMQMAKEEAFCVLKDGCCRRLSLTSYIEENNINKVDLRLRALVSTASMNEVNKISPDVFEMLSKSRNLRVLDISESIMEAHDKDLLSDVGSIPHLACLTLRNVHPLTQVPPSIKKLGNLRILDLSFCHNLKRLPSCITILENLIVLDMSCCGSLQCMPRGLGKLSNLQVLLGFKPSSPSCQDGCCLAELRSLSMLKTLELRITQAEEIADDELNALQDLEGLQHLIINCFNSYGPDLVEKLNRLSLPRRLHELSLKFFPGDRSPAWLNPMSLAELDYLSISNGNLSQMHPSFWGAERFTWGLQGLMLESLAELEVEWEKVHQAMPSLRMLCVRWCPNLETFPLDDVGFKGGMWRKEE</sequence>
<dbReference type="Gene3D" id="3.40.50.300">
    <property type="entry name" value="P-loop containing nucleotide triphosphate hydrolases"/>
    <property type="match status" value="1"/>
</dbReference>
<dbReference type="InterPro" id="IPR027417">
    <property type="entry name" value="P-loop_NTPase"/>
</dbReference>
<feature type="domain" description="Disease resistance N-terminal" evidence="8">
    <location>
        <begin position="5"/>
        <end position="92"/>
    </location>
</feature>
<dbReference type="InterPro" id="IPR036388">
    <property type="entry name" value="WH-like_DNA-bd_sf"/>
</dbReference>
<dbReference type="InterPro" id="IPR041118">
    <property type="entry name" value="Rx_N"/>
</dbReference>
<keyword evidence="3" id="KW-0677">Repeat</keyword>
<dbReference type="FunFam" id="1.10.10.10:FF:000322">
    <property type="entry name" value="Probable disease resistance protein At1g63360"/>
    <property type="match status" value="1"/>
</dbReference>
<feature type="coiled-coil region" evidence="6">
    <location>
        <begin position="684"/>
        <end position="711"/>
    </location>
</feature>
<dbReference type="Pfam" id="PF23559">
    <property type="entry name" value="WHD_DRP"/>
    <property type="match status" value="1"/>
</dbReference>
<evidence type="ECO:0000259" key="7">
    <source>
        <dbReference type="Pfam" id="PF00931"/>
    </source>
</evidence>
<protein>
    <submittedName>
        <fullName evidence="11">Disease resistance RPP13-like protein 4</fullName>
    </submittedName>
</protein>
<keyword evidence="2" id="KW-0433">Leucine-rich repeat</keyword>
<dbReference type="Pfam" id="PF18052">
    <property type="entry name" value="Rx_N"/>
    <property type="match status" value="1"/>
</dbReference>
<dbReference type="PANTHER" id="PTHR23155:SF1172">
    <property type="entry name" value="DISEASE RESISTANCE RPP13-LIKE PROTEIN 4"/>
    <property type="match status" value="1"/>
</dbReference>
<dbReference type="GO" id="GO:0043531">
    <property type="term" value="F:ADP binding"/>
    <property type="evidence" value="ECO:0007669"/>
    <property type="project" value="InterPro"/>
</dbReference>
<feature type="coiled-coil region" evidence="6">
    <location>
        <begin position="10"/>
        <end position="37"/>
    </location>
</feature>
<dbReference type="PRINTS" id="PR00364">
    <property type="entry name" value="DISEASERSIST"/>
</dbReference>
<reference evidence="11" key="1">
    <citation type="journal article" date="2023" name="Nat. Commun.">
        <title>Diploid and tetraploid genomes of Acorus and the evolution of monocots.</title>
        <authorList>
            <person name="Ma L."/>
            <person name="Liu K.W."/>
            <person name="Li Z."/>
            <person name="Hsiao Y.Y."/>
            <person name="Qi Y."/>
            <person name="Fu T."/>
            <person name="Tang G.D."/>
            <person name="Zhang D."/>
            <person name="Sun W.H."/>
            <person name="Liu D.K."/>
            <person name="Li Y."/>
            <person name="Chen G.Z."/>
            <person name="Liu X.D."/>
            <person name="Liao X.Y."/>
            <person name="Jiang Y.T."/>
            <person name="Yu X."/>
            <person name="Hao Y."/>
            <person name="Huang J."/>
            <person name="Zhao X.W."/>
            <person name="Ke S."/>
            <person name="Chen Y.Y."/>
            <person name="Wu W.L."/>
            <person name="Hsu J.L."/>
            <person name="Lin Y.F."/>
            <person name="Huang M.D."/>
            <person name="Li C.Y."/>
            <person name="Huang L."/>
            <person name="Wang Z.W."/>
            <person name="Zhao X."/>
            <person name="Zhong W.Y."/>
            <person name="Peng D.H."/>
            <person name="Ahmad S."/>
            <person name="Lan S."/>
            <person name="Zhang J.S."/>
            <person name="Tsai W.C."/>
            <person name="Van de Peer Y."/>
            <person name="Liu Z.J."/>
        </authorList>
    </citation>
    <scope>NUCLEOTIDE SEQUENCE</scope>
    <source>
        <strain evidence="11">SCP</strain>
    </source>
</reference>
<evidence type="ECO:0000256" key="1">
    <source>
        <dbReference type="ARBA" id="ARBA00008894"/>
    </source>
</evidence>
<evidence type="ECO:0000259" key="10">
    <source>
        <dbReference type="Pfam" id="PF23598"/>
    </source>
</evidence>
<organism evidence="11 12">
    <name type="scientific">Acorus gramineus</name>
    <name type="common">Dwarf sweet flag</name>
    <dbReference type="NCBI Taxonomy" id="55184"/>
    <lineage>
        <taxon>Eukaryota</taxon>
        <taxon>Viridiplantae</taxon>
        <taxon>Streptophyta</taxon>
        <taxon>Embryophyta</taxon>
        <taxon>Tracheophyta</taxon>
        <taxon>Spermatophyta</taxon>
        <taxon>Magnoliopsida</taxon>
        <taxon>Liliopsida</taxon>
        <taxon>Acoraceae</taxon>
        <taxon>Acorus</taxon>
    </lineage>
</organism>
<dbReference type="PANTHER" id="PTHR23155">
    <property type="entry name" value="DISEASE RESISTANCE PROTEIN RP"/>
    <property type="match status" value="1"/>
</dbReference>
<dbReference type="Gene3D" id="1.10.10.10">
    <property type="entry name" value="Winged helix-like DNA-binding domain superfamily/Winged helix DNA-binding domain"/>
    <property type="match status" value="1"/>
</dbReference>
<feature type="domain" description="Disease resistance R13L4/SHOC-2-like LRR" evidence="10">
    <location>
        <begin position="547"/>
        <end position="775"/>
    </location>
</feature>
<evidence type="ECO:0000256" key="3">
    <source>
        <dbReference type="ARBA" id="ARBA00022737"/>
    </source>
</evidence>
<dbReference type="InterPro" id="IPR042197">
    <property type="entry name" value="Apaf_helical"/>
</dbReference>
<keyword evidence="5" id="KW-0611">Plant defense</keyword>
<dbReference type="GO" id="GO:0002758">
    <property type="term" value="P:innate immune response-activating signaling pathway"/>
    <property type="evidence" value="ECO:0007669"/>
    <property type="project" value="UniProtKB-ARBA"/>
</dbReference>
<evidence type="ECO:0000256" key="2">
    <source>
        <dbReference type="ARBA" id="ARBA00022614"/>
    </source>
</evidence>
<dbReference type="InterPro" id="IPR055414">
    <property type="entry name" value="LRR_R13L4/SHOC2-like"/>
</dbReference>
<dbReference type="Gene3D" id="1.20.5.4130">
    <property type="match status" value="1"/>
</dbReference>
<dbReference type="InterPro" id="IPR044974">
    <property type="entry name" value="Disease_R_plants"/>
</dbReference>
<dbReference type="CDD" id="cd14798">
    <property type="entry name" value="RX-CC_like"/>
    <property type="match status" value="1"/>
</dbReference>
<evidence type="ECO:0000313" key="12">
    <source>
        <dbReference type="Proteomes" id="UP001179952"/>
    </source>
</evidence>
<evidence type="ECO:0000259" key="8">
    <source>
        <dbReference type="Pfam" id="PF18052"/>
    </source>
</evidence>
<dbReference type="FunFam" id="1.10.8.430:FF:000003">
    <property type="entry name" value="Probable disease resistance protein At5g66910"/>
    <property type="match status" value="1"/>
</dbReference>
<accession>A0AAV9A6H9</accession>
<comment type="similarity">
    <text evidence="1">Belongs to the disease resistance NB-LRR family.</text>
</comment>
<keyword evidence="12" id="KW-1185">Reference proteome</keyword>
<dbReference type="InterPro" id="IPR002182">
    <property type="entry name" value="NB-ARC"/>
</dbReference>
<dbReference type="GO" id="GO:0042742">
    <property type="term" value="P:defense response to bacterium"/>
    <property type="evidence" value="ECO:0007669"/>
    <property type="project" value="UniProtKB-ARBA"/>
</dbReference>